<dbReference type="AlphaFoldDB" id="A0A7D7LGX1"/>
<dbReference type="Proteomes" id="UP000514713">
    <property type="component" value="Chromosome"/>
</dbReference>
<dbReference type="KEGG" id="ned:HUN01_28625"/>
<accession>A0A7D7LGX1</accession>
<protein>
    <submittedName>
        <fullName evidence="1">Uncharacterized protein</fullName>
    </submittedName>
</protein>
<organism evidence="1 2">
    <name type="scientific">Nostoc edaphicum CCNP1411</name>
    <dbReference type="NCBI Taxonomy" id="1472755"/>
    <lineage>
        <taxon>Bacteria</taxon>
        <taxon>Bacillati</taxon>
        <taxon>Cyanobacteriota</taxon>
        <taxon>Cyanophyceae</taxon>
        <taxon>Nostocales</taxon>
        <taxon>Nostocaceae</taxon>
        <taxon>Nostoc</taxon>
    </lineage>
</organism>
<gene>
    <name evidence="1" type="ORF">HUN01_28625</name>
</gene>
<dbReference type="RefSeq" id="WP_181929005.1">
    <property type="nucleotide sequence ID" value="NZ_CP054698.1"/>
</dbReference>
<dbReference type="EMBL" id="CP054698">
    <property type="protein sequence ID" value="QMS91370.1"/>
    <property type="molecule type" value="Genomic_DNA"/>
</dbReference>
<evidence type="ECO:0000313" key="1">
    <source>
        <dbReference type="EMBL" id="QMS91370.1"/>
    </source>
</evidence>
<reference evidence="2" key="1">
    <citation type="submission" date="2020-06" db="EMBL/GenBank/DDBJ databases">
        <title>Nostoc edaphicum CCNP1411 genome.</title>
        <authorList>
            <person name="Fidor A."/>
            <person name="Grabski M."/>
            <person name="Gawor J."/>
            <person name="Gromadka R."/>
            <person name="Wegrzyn G."/>
            <person name="Mazur-Marzec H."/>
        </authorList>
    </citation>
    <scope>NUCLEOTIDE SEQUENCE [LARGE SCALE GENOMIC DNA]</scope>
    <source>
        <strain evidence="2">CCNP1411</strain>
    </source>
</reference>
<proteinExistence type="predicted"/>
<name>A0A7D7LGX1_9NOSO</name>
<sequence>MATKSLNLLIDQARSALEEIRQHPEFIALDYHPDSMIGDAIQACNELDKALNDTRFIHVHLSLNFEN</sequence>
<evidence type="ECO:0000313" key="2">
    <source>
        <dbReference type="Proteomes" id="UP000514713"/>
    </source>
</evidence>
<keyword evidence="2" id="KW-1185">Reference proteome</keyword>